<evidence type="ECO:0000256" key="3">
    <source>
        <dbReference type="ARBA" id="ARBA00023163"/>
    </source>
</evidence>
<dbReference type="Pfam" id="PF00196">
    <property type="entry name" value="GerE"/>
    <property type="match status" value="1"/>
</dbReference>
<dbReference type="InterPro" id="IPR036388">
    <property type="entry name" value="WH-like_DNA-bd_sf"/>
</dbReference>
<gene>
    <name evidence="5" type="ORF">NON19_01815</name>
</gene>
<dbReference type="InterPro" id="IPR000792">
    <property type="entry name" value="Tscrpt_reg_LuxR_C"/>
</dbReference>
<dbReference type="RefSeq" id="WP_255924726.1">
    <property type="nucleotide sequence ID" value="NZ_JANFNH010000001.1"/>
</dbReference>
<organism evidence="5 6">
    <name type="scientific">Streptantibioticus rubrisoli</name>
    <dbReference type="NCBI Taxonomy" id="1387313"/>
    <lineage>
        <taxon>Bacteria</taxon>
        <taxon>Bacillati</taxon>
        <taxon>Actinomycetota</taxon>
        <taxon>Actinomycetes</taxon>
        <taxon>Kitasatosporales</taxon>
        <taxon>Streptomycetaceae</taxon>
        <taxon>Streptantibioticus</taxon>
    </lineage>
</organism>
<evidence type="ECO:0000256" key="1">
    <source>
        <dbReference type="ARBA" id="ARBA00023015"/>
    </source>
</evidence>
<dbReference type="EMBL" id="JANFNH010000001">
    <property type="protein sequence ID" value="MCQ4040790.1"/>
    <property type="molecule type" value="Genomic_DNA"/>
</dbReference>
<evidence type="ECO:0000313" key="5">
    <source>
        <dbReference type="EMBL" id="MCQ4040790.1"/>
    </source>
</evidence>
<dbReference type="PANTHER" id="PTHR44688:SF16">
    <property type="entry name" value="DNA-BINDING TRANSCRIPTIONAL ACTIVATOR DEVR_DOSR"/>
    <property type="match status" value="1"/>
</dbReference>
<dbReference type="InterPro" id="IPR016032">
    <property type="entry name" value="Sig_transdc_resp-reg_C-effctor"/>
</dbReference>
<reference evidence="5 6" key="1">
    <citation type="submission" date="2022-06" db="EMBL/GenBank/DDBJ databases">
        <title>Draft genome sequence of type strain Streptomyces rubrisoli DSM 42083.</title>
        <authorList>
            <person name="Duangmal K."/>
            <person name="Klaysubun C."/>
        </authorList>
    </citation>
    <scope>NUCLEOTIDE SEQUENCE [LARGE SCALE GENOMIC DNA]</scope>
    <source>
        <strain evidence="5 6">DSM 42083</strain>
    </source>
</reference>
<dbReference type="Gene3D" id="1.10.10.10">
    <property type="entry name" value="Winged helix-like DNA-binding domain superfamily/Winged helix DNA-binding domain"/>
    <property type="match status" value="1"/>
</dbReference>
<proteinExistence type="predicted"/>
<dbReference type="SMART" id="SM00421">
    <property type="entry name" value="HTH_LUXR"/>
    <property type="match status" value="1"/>
</dbReference>
<protein>
    <submittedName>
        <fullName evidence="5">Helix-turn-helix transcriptional regulator</fullName>
    </submittedName>
</protein>
<dbReference type="PANTHER" id="PTHR44688">
    <property type="entry name" value="DNA-BINDING TRANSCRIPTIONAL ACTIVATOR DEVR_DOSR"/>
    <property type="match status" value="1"/>
</dbReference>
<dbReference type="PROSITE" id="PS50043">
    <property type="entry name" value="HTH_LUXR_2"/>
    <property type="match status" value="1"/>
</dbReference>
<accession>A0ABT1P609</accession>
<feature type="domain" description="HTH luxR-type" evidence="4">
    <location>
        <begin position="285"/>
        <end position="348"/>
    </location>
</feature>
<dbReference type="Proteomes" id="UP001206206">
    <property type="component" value="Unassembled WGS sequence"/>
</dbReference>
<evidence type="ECO:0000256" key="2">
    <source>
        <dbReference type="ARBA" id="ARBA00023125"/>
    </source>
</evidence>
<keyword evidence="3" id="KW-0804">Transcription</keyword>
<comment type="caution">
    <text evidence="5">The sequence shown here is derived from an EMBL/GenBank/DDBJ whole genome shotgun (WGS) entry which is preliminary data.</text>
</comment>
<evidence type="ECO:0000259" key="4">
    <source>
        <dbReference type="PROSITE" id="PS50043"/>
    </source>
</evidence>
<dbReference type="PRINTS" id="PR00038">
    <property type="entry name" value="HTHLUXR"/>
</dbReference>
<dbReference type="CDD" id="cd06170">
    <property type="entry name" value="LuxR_C_like"/>
    <property type="match status" value="1"/>
</dbReference>
<evidence type="ECO:0000313" key="6">
    <source>
        <dbReference type="Proteomes" id="UP001206206"/>
    </source>
</evidence>
<sequence>MAEYRVTAAERDACRELLAVAGAIATIPELAAEVSRWLHRFVPHDGYMLAGLDPLTGVGCFHHKEHGYSVASAHRLEIDDSFGSEPHPFARLMSGPSPVCVLSAASSRYPESVRSHVLIPTEGFGSEMRVALAHRGLTWGGLILLRDRGNGRFSEGEALCTERLAGPVAAALREFVARKPLRPGRNSLAPGVVVIGPDDTVKGMTATARTWLAKFVPEHLRTAEEELPNLLWGFTYHTRRTHRTALSRIPTHTGWVAAHAQFLDGTDGDITVTFQPAPAALLLPAVSTWYGITPREQAIVEHLLSGLPTKHIARLLGMSPHTVADHLRSVYRKTGTAGREELIAGLRQ</sequence>
<keyword evidence="6" id="KW-1185">Reference proteome</keyword>
<keyword evidence="2" id="KW-0238">DNA-binding</keyword>
<name>A0ABT1P609_9ACTN</name>
<keyword evidence="1" id="KW-0805">Transcription regulation</keyword>
<dbReference type="SUPFAM" id="SSF46894">
    <property type="entry name" value="C-terminal effector domain of the bipartite response regulators"/>
    <property type="match status" value="1"/>
</dbReference>
<dbReference type="PROSITE" id="PS00622">
    <property type="entry name" value="HTH_LUXR_1"/>
    <property type="match status" value="1"/>
</dbReference>